<evidence type="ECO:0000313" key="3">
    <source>
        <dbReference type="Proteomes" id="UP000199001"/>
    </source>
</evidence>
<dbReference type="OrthoDB" id="3402398at2"/>
<keyword evidence="3" id="KW-1185">Reference proteome</keyword>
<evidence type="ECO:0000256" key="1">
    <source>
        <dbReference type="SAM" id="Phobius"/>
    </source>
</evidence>
<feature type="transmembrane region" description="Helical" evidence="1">
    <location>
        <begin position="37"/>
        <end position="56"/>
    </location>
</feature>
<sequence>MRDDTSFVERLRRDLSDVRWPEPAEIRARARRRSRRTAAAAAAVVFLVAGVAVGVGDRLRPAPASEAASTGGEPGRYEVPTAALLQPADLPAPAAPPMVEAGLGERVRVDVRLEACLENRGTRPEWVESRYSRSQTLLRARPAGAVPQPRDVLLTQDLYRVHPAAAPGIVDDLARRLTPCVAWQRHGQTDRQGRVVEEAGATHGWHVVERDFAGSQAAMLRHTVSSPRHLVTGREVGGAPAPTSTAVVRVGDLVTVFSLGDGGSEAELRRLATVAATRMCAVANPRC</sequence>
<gene>
    <name evidence="2" type="ORF">GA0070606_2375</name>
</gene>
<keyword evidence="1" id="KW-1133">Transmembrane helix</keyword>
<dbReference type="EMBL" id="FMHZ01000002">
    <property type="protein sequence ID" value="SCL55002.1"/>
    <property type="molecule type" value="Genomic_DNA"/>
</dbReference>
<evidence type="ECO:0000313" key="2">
    <source>
        <dbReference type="EMBL" id="SCL55002.1"/>
    </source>
</evidence>
<protein>
    <recommendedName>
        <fullName evidence="4">PknH-like extracellular domain-containing protein</fullName>
    </recommendedName>
</protein>
<accession>A0A1C6UM44</accession>
<dbReference type="Proteomes" id="UP000199001">
    <property type="component" value="Unassembled WGS sequence"/>
</dbReference>
<reference evidence="3" key="1">
    <citation type="submission" date="2016-06" db="EMBL/GenBank/DDBJ databases">
        <authorList>
            <person name="Varghese N."/>
            <person name="Submissions Spin"/>
        </authorList>
    </citation>
    <scope>NUCLEOTIDE SEQUENCE [LARGE SCALE GENOMIC DNA]</scope>
    <source>
        <strain evidence="3">DSM 43903</strain>
    </source>
</reference>
<keyword evidence="1" id="KW-0812">Transmembrane</keyword>
<proteinExistence type="predicted"/>
<organism evidence="2 3">
    <name type="scientific">Micromonospora citrea</name>
    <dbReference type="NCBI Taxonomy" id="47855"/>
    <lineage>
        <taxon>Bacteria</taxon>
        <taxon>Bacillati</taxon>
        <taxon>Actinomycetota</taxon>
        <taxon>Actinomycetes</taxon>
        <taxon>Micromonosporales</taxon>
        <taxon>Micromonosporaceae</taxon>
        <taxon>Micromonospora</taxon>
    </lineage>
</organism>
<evidence type="ECO:0008006" key="4">
    <source>
        <dbReference type="Google" id="ProtNLM"/>
    </source>
</evidence>
<dbReference type="STRING" id="47855.GA0070606_2375"/>
<dbReference type="RefSeq" id="WP_091097863.1">
    <property type="nucleotide sequence ID" value="NZ_FMHZ01000002.1"/>
</dbReference>
<name>A0A1C6UM44_9ACTN</name>
<dbReference type="AlphaFoldDB" id="A0A1C6UM44"/>
<keyword evidence="1" id="KW-0472">Membrane</keyword>